<sequence>MTSAVKALYSLCFGRRPIHGSDGHFLHRAKTQALIHY</sequence>
<dbReference type="HOGENOM" id="CLU_3342723_0_0_6"/>
<gene>
    <name evidence="1" type="ordered locus">CBU_1760</name>
</gene>
<dbReference type="EMBL" id="AE016828">
    <property type="protein sequence ID" value="AAO91254.1"/>
    <property type="molecule type" value="Genomic_DNA"/>
</dbReference>
<keyword evidence="2" id="KW-1185">Reference proteome</keyword>
<proteinExistence type="predicted"/>
<dbReference type="KEGG" id="cbu:CBU_1760"/>
<dbReference type="RefSeq" id="NP_820740.1">
    <property type="nucleotide sequence ID" value="NC_002971.4"/>
</dbReference>
<dbReference type="GeneID" id="1209671"/>
<evidence type="ECO:0000313" key="1">
    <source>
        <dbReference type="EMBL" id="AAO91254.1"/>
    </source>
</evidence>
<protein>
    <submittedName>
        <fullName evidence="1">Hypothetical cytosolic protein</fullName>
    </submittedName>
</protein>
<dbReference type="EnsemblBacteria" id="AAO91254">
    <property type="protein sequence ID" value="AAO91254"/>
    <property type="gene ID" value="CBU_1760"/>
</dbReference>
<dbReference type="AntiFam" id="ANF00253">
    <property type="entry name" value="DNA repeat (formerly DUF1658)"/>
</dbReference>
<reference evidence="1 2" key="2">
    <citation type="journal article" date="2009" name="Infect. Immun.">
        <title>Comparative genomics reveal extensive transposon-mediated genomic plasticity and diversity among potential effector proteins within the genus Coxiella.</title>
        <authorList>
            <person name="Beare P.A."/>
            <person name="Unsworth N."/>
            <person name="Andoh M."/>
            <person name="Voth D.E."/>
            <person name="Omsland A."/>
            <person name="Gilk S.D."/>
            <person name="Williams K.P."/>
            <person name="Sobral B.W."/>
            <person name="Kupko J.J.III."/>
            <person name="Porcella S.F."/>
            <person name="Samuel J.E."/>
            <person name="Heinzen R.A."/>
        </authorList>
    </citation>
    <scope>NUCLEOTIDE SEQUENCE [LARGE SCALE GENOMIC DNA]</scope>
    <source>
        <strain evidence="2">RSA 493 / Nine Mile phase I</strain>
    </source>
</reference>
<accession>Q83AW8</accession>
<dbReference type="RefSeq" id="WP_010958421.1">
    <property type="nucleotide sequence ID" value="NC_002971.4"/>
</dbReference>
<dbReference type="Proteomes" id="UP000002671">
    <property type="component" value="Chromosome"/>
</dbReference>
<name>Q83AW8_COXBU</name>
<evidence type="ECO:0000313" key="2">
    <source>
        <dbReference type="Proteomes" id="UP000002671"/>
    </source>
</evidence>
<reference evidence="1 2" key="1">
    <citation type="journal article" date="2003" name="Proc. Natl. Acad. Sci. U.S.A.">
        <title>Complete genome sequence of the Q-fever pathogen, Coxiella burnetii.</title>
        <authorList>
            <person name="Seshadri R."/>
            <person name="Paulsen I.T."/>
            <person name="Eisen J.A."/>
            <person name="Read T.D."/>
            <person name="Nelson K.E."/>
            <person name="Nelson W.C."/>
            <person name="Ward N.L."/>
            <person name="Tettelin H."/>
            <person name="Davidsen T.M."/>
            <person name="Beanan M.J."/>
            <person name="Deboy R.T."/>
            <person name="Daugherty S.C."/>
            <person name="Brinkac L.M."/>
            <person name="Madupu R."/>
            <person name="Dodson R.J."/>
            <person name="Khouri H.M."/>
            <person name="Lee K.H."/>
            <person name="Carty H.A."/>
            <person name="Scanlan D."/>
            <person name="Heinzen R.A."/>
            <person name="Thompson H.A."/>
            <person name="Samuel J.E."/>
            <person name="Fraser C.M."/>
            <person name="Heidelberg J.F."/>
        </authorList>
    </citation>
    <scope>NUCLEOTIDE SEQUENCE [LARGE SCALE GENOMIC DNA]</scope>
    <source>
        <strain evidence="2">RSA 493 / Nine Mile phase I</strain>
    </source>
</reference>
<organism evidence="1 2">
    <name type="scientific">Coxiella burnetii (strain RSA 493 / Nine Mile phase I)</name>
    <dbReference type="NCBI Taxonomy" id="227377"/>
    <lineage>
        <taxon>Bacteria</taxon>
        <taxon>Pseudomonadati</taxon>
        <taxon>Pseudomonadota</taxon>
        <taxon>Gammaproteobacteria</taxon>
        <taxon>Legionellales</taxon>
        <taxon>Coxiellaceae</taxon>
        <taxon>Coxiella</taxon>
    </lineage>
</organism>
<dbReference type="AlphaFoldDB" id="Q83AW8"/>